<evidence type="ECO:0000313" key="1">
    <source>
        <dbReference type="EMBL" id="KAJ4471002.1"/>
    </source>
</evidence>
<reference evidence="1" key="1">
    <citation type="submission" date="2022-08" db="EMBL/GenBank/DDBJ databases">
        <title>A Global Phylogenomic Analysis of the Shiitake Genus Lentinula.</title>
        <authorList>
            <consortium name="DOE Joint Genome Institute"/>
            <person name="Sierra-Patev S."/>
            <person name="Min B."/>
            <person name="Naranjo-Ortiz M."/>
            <person name="Looney B."/>
            <person name="Konkel Z."/>
            <person name="Slot J.C."/>
            <person name="Sakamoto Y."/>
            <person name="Steenwyk J.L."/>
            <person name="Rokas A."/>
            <person name="Carro J."/>
            <person name="Camarero S."/>
            <person name="Ferreira P."/>
            <person name="Molpeceres G."/>
            <person name="Ruiz-Duenas F.J."/>
            <person name="Serrano A."/>
            <person name="Henrissat B."/>
            <person name="Drula E."/>
            <person name="Hughes K.W."/>
            <person name="Mata J.L."/>
            <person name="Ishikawa N.K."/>
            <person name="Vargas-Isla R."/>
            <person name="Ushijima S."/>
            <person name="Smith C.A."/>
            <person name="Ahrendt S."/>
            <person name="Andreopoulos W."/>
            <person name="He G."/>
            <person name="Labutti K."/>
            <person name="Lipzen A."/>
            <person name="Ng V."/>
            <person name="Riley R."/>
            <person name="Sandor L."/>
            <person name="Barry K."/>
            <person name="Martinez A.T."/>
            <person name="Xiao Y."/>
            <person name="Gibbons J.G."/>
            <person name="Terashima K."/>
            <person name="Grigoriev I.V."/>
            <person name="Hibbett D.S."/>
        </authorList>
    </citation>
    <scope>NUCLEOTIDE SEQUENCE</scope>
    <source>
        <strain evidence="1">RHP3577 ss4</strain>
    </source>
</reference>
<comment type="caution">
    <text evidence="1">The sequence shown here is derived from an EMBL/GenBank/DDBJ whole genome shotgun (WGS) entry which is preliminary data.</text>
</comment>
<keyword evidence="2" id="KW-1185">Reference proteome</keyword>
<protein>
    <submittedName>
        <fullName evidence="1">Uncharacterized protein</fullName>
    </submittedName>
</protein>
<sequence>MDLIDPVHRNCAPSMPYQTPVSTPLRQIQHSPAYMHVPVWDRTSTGQGPGQLINFSSPPIPSQLHHSSMIPLLQSFPSLHMIPQSASETWHHRVPTNHYTTSRPLPPAPTINNLMNDTYTPIVSPPVPLFNYLQSPVSVPPASTCAPSCVASHMDSPHIVDRVPSRIVHQPLPHQIVDFHHISSASINFHNNLHSAPAVMEDFPRDTYGMTQSQPATTRLVPQWFPGPMHPPTEQQYPVYYANPPYPLQYTLPFELSRSDTPRFKIEYSSIHSTFLATIKDSDSLKDRKSWVKWNEGVWQAVADGFVLGHICDEPPLGSP</sequence>
<organism evidence="1 2">
    <name type="scientific">Lentinula lateritia</name>
    <dbReference type="NCBI Taxonomy" id="40482"/>
    <lineage>
        <taxon>Eukaryota</taxon>
        <taxon>Fungi</taxon>
        <taxon>Dikarya</taxon>
        <taxon>Basidiomycota</taxon>
        <taxon>Agaricomycotina</taxon>
        <taxon>Agaricomycetes</taxon>
        <taxon>Agaricomycetidae</taxon>
        <taxon>Agaricales</taxon>
        <taxon>Marasmiineae</taxon>
        <taxon>Omphalotaceae</taxon>
        <taxon>Lentinula</taxon>
    </lineage>
</organism>
<dbReference type="Proteomes" id="UP001150217">
    <property type="component" value="Unassembled WGS sequence"/>
</dbReference>
<name>A0ABQ8V4Y7_9AGAR</name>
<proteinExistence type="predicted"/>
<accession>A0ABQ8V4Y7</accession>
<gene>
    <name evidence="1" type="ORF">C8R41DRAFT_924726</name>
</gene>
<evidence type="ECO:0000313" key="2">
    <source>
        <dbReference type="Proteomes" id="UP001150217"/>
    </source>
</evidence>
<dbReference type="EMBL" id="JANVFT010000089">
    <property type="protein sequence ID" value="KAJ4471002.1"/>
    <property type="molecule type" value="Genomic_DNA"/>
</dbReference>